<proteinExistence type="inferred from homology"/>
<evidence type="ECO:0000256" key="3">
    <source>
        <dbReference type="ARBA" id="ARBA00061607"/>
    </source>
</evidence>
<dbReference type="Gene3D" id="1.10.8.80">
    <property type="entry name" value="Magnesium chelatase subunit I, C-Terminal domain"/>
    <property type="match status" value="1"/>
</dbReference>
<dbReference type="InterPro" id="IPR041628">
    <property type="entry name" value="ChlI/MoxR_AAA_lid"/>
</dbReference>
<dbReference type="EMBL" id="JAEKNN010000060">
    <property type="protein sequence ID" value="MBJ7610295.1"/>
    <property type="molecule type" value="Genomic_DNA"/>
</dbReference>
<evidence type="ECO:0000313" key="6">
    <source>
        <dbReference type="Proteomes" id="UP000614410"/>
    </source>
</evidence>
<keyword evidence="1" id="KW-0547">Nucleotide-binding</keyword>
<feature type="domain" description="AAA+ ATPase" evidence="4">
    <location>
        <begin position="35"/>
        <end position="176"/>
    </location>
</feature>
<comment type="caution">
    <text evidence="5">The sequence shown here is derived from an EMBL/GenBank/DDBJ whole genome shotgun (WGS) entry which is preliminary data.</text>
</comment>
<dbReference type="AlphaFoldDB" id="A0A934NGP7"/>
<sequence>MGLVQGVVRRLVASVGTVIVGKEPEVELCVLALLCGGHVLIEDVPGVGKTMLAKAMARATGCDFERLQFTPDLLPGDVTGVSVFNMKTSEFEFRRGPIFAQVLLADEINRATPKTQSALLEAMEEGQVTVDGVTHPLPAPFIVLATQNPIELGGTFPLPEAQVDRFLVKVNLGYLPLADEVAMLDRFQRESPLDSLEAVTDSDEIEACRQQLQTVWCHHSLKQYCVRVVQRTRDHTDVALGASPRGSLGLLHASQALAAAQGREYVTPDDIKVLARRVLGHRIVLRANAELRGVTTAQVIDEILADEAVPAERQAMTGEGS</sequence>
<dbReference type="PANTHER" id="PTHR42759:SF5">
    <property type="entry name" value="METHANOL DEHYDROGENASE REGULATOR"/>
    <property type="match status" value="1"/>
</dbReference>
<dbReference type="SUPFAM" id="SSF52540">
    <property type="entry name" value="P-loop containing nucleoside triphosphate hydrolases"/>
    <property type="match status" value="1"/>
</dbReference>
<dbReference type="InterPro" id="IPR011703">
    <property type="entry name" value="ATPase_AAA-3"/>
</dbReference>
<dbReference type="Gene3D" id="3.40.50.300">
    <property type="entry name" value="P-loop containing nucleotide triphosphate hydrolases"/>
    <property type="match status" value="1"/>
</dbReference>
<dbReference type="SMART" id="SM00382">
    <property type="entry name" value="AAA"/>
    <property type="match status" value="1"/>
</dbReference>
<dbReference type="Proteomes" id="UP000614410">
    <property type="component" value="Unassembled WGS sequence"/>
</dbReference>
<protein>
    <submittedName>
        <fullName evidence="5">MoxR family ATPase</fullName>
    </submittedName>
</protein>
<dbReference type="InterPro" id="IPR003593">
    <property type="entry name" value="AAA+_ATPase"/>
</dbReference>
<evidence type="ECO:0000256" key="1">
    <source>
        <dbReference type="ARBA" id="ARBA00022741"/>
    </source>
</evidence>
<evidence type="ECO:0000256" key="2">
    <source>
        <dbReference type="ARBA" id="ARBA00022840"/>
    </source>
</evidence>
<evidence type="ECO:0000313" key="5">
    <source>
        <dbReference type="EMBL" id="MBJ7610295.1"/>
    </source>
</evidence>
<dbReference type="InterPro" id="IPR027417">
    <property type="entry name" value="P-loop_NTPase"/>
</dbReference>
<dbReference type="Pfam" id="PF17863">
    <property type="entry name" value="AAA_lid_2"/>
    <property type="match status" value="1"/>
</dbReference>
<dbReference type="PIRSF" id="PIRSF002849">
    <property type="entry name" value="AAA_ATPase_chaperone_MoxR_prd"/>
    <property type="match status" value="1"/>
</dbReference>
<dbReference type="Pfam" id="PF07726">
    <property type="entry name" value="AAA_3"/>
    <property type="match status" value="1"/>
</dbReference>
<name>A0A934NGP7_9BACT</name>
<dbReference type="CDD" id="cd00009">
    <property type="entry name" value="AAA"/>
    <property type="match status" value="1"/>
</dbReference>
<reference evidence="5 6" key="1">
    <citation type="submission" date="2020-10" db="EMBL/GenBank/DDBJ databases">
        <title>Ca. Dormibacterota MAGs.</title>
        <authorList>
            <person name="Montgomery K."/>
        </authorList>
    </citation>
    <scope>NUCLEOTIDE SEQUENCE [LARGE SCALE GENOMIC DNA]</scope>
    <source>
        <strain evidence="5">Mitchell_Peninsula_5</strain>
    </source>
</reference>
<dbReference type="GO" id="GO:0005524">
    <property type="term" value="F:ATP binding"/>
    <property type="evidence" value="ECO:0007669"/>
    <property type="project" value="UniProtKB-KW"/>
</dbReference>
<comment type="similarity">
    <text evidence="3">Belongs to the MoxR family.</text>
</comment>
<dbReference type="InterPro" id="IPR050764">
    <property type="entry name" value="CbbQ/NirQ/NorQ/GpvN"/>
</dbReference>
<keyword evidence="2" id="KW-0067">ATP-binding</keyword>
<dbReference type="GO" id="GO:0016887">
    <property type="term" value="F:ATP hydrolysis activity"/>
    <property type="evidence" value="ECO:0007669"/>
    <property type="project" value="InterPro"/>
</dbReference>
<dbReference type="PANTHER" id="PTHR42759">
    <property type="entry name" value="MOXR FAMILY PROTEIN"/>
    <property type="match status" value="1"/>
</dbReference>
<gene>
    <name evidence="5" type="ORF">JF887_12820</name>
</gene>
<organism evidence="5 6">
    <name type="scientific">Candidatus Amunia macphersoniae</name>
    <dbReference type="NCBI Taxonomy" id="3127014"/>
    <lineage>
        <taxon>Bacteria</taxon>
        <taxon>Bacillati</taxon>
        <taxon>Candidatus Dormiibacterota</taxon>
        <taxon>Candidatus Dormibacteria</taxon>
        <taxon>Candidatus Aeolococcales</taxon>
        <taxon>Candidatus Aeolococcaceae</taxon>
        <taxon>Candidatus Amunia</taxon>
    </lineage>
</organism>
<accession>A0A934NGP7</accession>
<evidence type="ECO:0000259" key="4">
    <source>
        <dbReference type="SMART" id="SM00382"/>
    </source>
</evidence>
<dbReference type="FunFam" id="3.40.50.300:FF:000640">
    <property type="entry name" value="MoxR family ATPase"/>
    <property type="match status" value="1"/>
</dbReference>